<dbReference type="EC" id="2.7.6.5" evidence="4"/>
<dbReference type="Proteomes" id="UP000095780">
    <property type="component" value="Unassembled WGS sequence"/>
</dbReference>
<dbReference type="Proteomes" id="UP000481964">
    <property type="component" value="Unassembled WGS sequence"/>
</dbReference>
<dbReference type="EMBL" id="CZBU01000002">
    <property type="protein sequence ID" value="CUQ76176.1"/>
    <property type="molecule type" value="Genomic_DNA"/>
</dbReference>
<evidence type="ECO:0000313" key="3">
    <source>
        <dbReference type="EMBL" id="CUQ76176.1"/>
    </source>
</evidence>
<dbReference type="Proteomes" id="UP000285844">
    <property type="component" value="Unassembled WGS sequence"/>
</dbReference>
<keyword evidence="4" id="KW-0418">Kinase</keyword>
<dbReference type="Gene3D" id="1.10.287.860">
    <property type="entry name" value="Nucleotidyltransferase"/>
    <property type="match status" value="1"/>
</dbReference>
<dbReference type="EMBL" id="CZBV01000001">
    <property type="protein sequence ID" value="CUQ79856.1"/>
    <property type="molecule type" value="Genomic_DNA"/>
</dbReference>
<dbReference type="GO" id="GO:0008728">
    <property type="term" value="F:GTP diphosphokinase activity"/>
    <property type="evidence" value="ECO:0007669"/>
    <property type="project" value="UniProtKB-EC"/>
</dbReference>
<dbReference type="GO" id="GO:0015970">
    <property type="term" value="P:guanosine tetraphosphate biosynthetic process"/>
    <property type="evidence" value="ECO:0007669"/>
    <property type="project" value="UniProtKB-UniPathway"/>
</dbReference>
<dbReference type="Proteomes" id="UP000285201">
    <property type="component" value="Unassembled WGS sequence"/>
</dbReference>
<dbReference type="SMART" id="SM00954">
    <property type="entry name" value="RelA_SpoT"/>
    <property type="match status" value="1"/>
</dbReference>
<dbReference type="PANTHER" id="PTHR47837:SF2">
    <property type="entry name" value="GTP PYROPHOSPHOKINASE YWAC"/>
    <property type="match status" value="1"/>
</dbReference>
<reference evidence="5 12" key="3">
    <citation type="journal article" date="2019" name="Nat. Med.">
        <title>A library of human gut bacterial isolates paired with longitudinal multiomics data enables mechanistic microbiome research.</title>
        <authorList>
            <person name="Poyet M."/>
            <person name="Groussin M."/>
            <person name="Gibbons S.M."/>
            <person name="Avila-Pacheco J."/>
            <person name="Jiang X."/>
            <person name="Kearney S.M."/>
            <person name="Perrotta A.R."/>
            <person name="Berdy B."/>
            <person name="Zhao S."/>
            <person name="Lieberman T.D."/>
            <person name="Swanson P.K."/>
            <person name="Smith M."/>
            <person name="Roesemann S."/>
            <person name="Alexander J.E."/>
            <person name="Rich S.A."/>
            <person name="Livny J."/>
            <person name="Vlamakis H."/>
            <person name="Clish C."/>
            <person name="Bullock K."/>
            <person name="Deik A."/>
            <person name="Scott J."/>
            <person name="Pierce K.A."/>
            <person name="Xavier R.J."/>
            <person name="Alm E.J."/>
        </authorList>
    </citation>
    <scope>NUCLEOTIDE SEQUENCE [LARGE SCALE GENOMIC DNA]</scope>
    <source>
        <strain evidence="5 12">BIOML-A1</strain>
    </source>
</reference>
<evidence type="ECO:0000313" key="4">
    <source>
        <dbReference type="EMBL" id="CUQ79856.1"/>
    </source>
</evidence>
<evidence type="ECO:0000313" key="9">
    <source>
        <dbReference type="Proteomes" id="UP000095780"/>
    </source>
</evidence>
<dbReference type="SUPFAM" id="SSF81301">
    <property type="entry name" value="Nucleotidyltransferase"/>
    <property type="match status" value="1"/>
</dbReference>
<dbReference type="InterPro" id="IPR007685">
    <property type="entry name" value="RelA_SpoT"/>
</dbReference>
<dbReference type="UniPathway" id="UPA00908">
    <property type="reaction ID" value="UER00884"/>
</dbReference>
<dbReference type="GO" id="GO:0016301">
    <property type="term" value="F:kinase activity"/>
    <property type="evidence" value="ECO:0007669"/>
    <property type="project" value="UniProtKB-KW"/>
</dbReference>
<feature type="domain" description="RelA/SpoT" evidence="2">
    <location>
        <begin position="45"/>
        <end position="166"/>
    </location>
</feature>
<accession>A0A174Z6V9</accession>
<dbReference type="EMBL" id="WKRD01000005">
    <property type="protein sequence ID" value="MSC57392.1"/>
    <property type="molecule type" value="Genomic_DNA"/>
</dbReference>
<reference evidence="10 11" key="2">
    <citation type="submission" date="2018-08" db="EMBL/GenBank/DDBJ databases">
        <title>A genome reference for cultivated species of the human gut microbiota.</title>
        <authorList>
            <person name="Zou Y."/>
            <person name="Xue W."/>
            <person name="Luo G."/>
        </authorList>
    </citation>
    <scope>NUCLEOTIDE SEQUENCE [LARGE SCALE GENOMIC DNA]</scope>
    <source>
        <strain evidence="7 10">AF36-7BH</strain>
        <strain evidence="6 11">AM37-3BH</strain>
    </source>
</reference>
<evidence type="ECO:0000313" key="7">
    <source>
        <dbReference type="EMBL" id="RHL67917.1"/>
    </source>
</evidence>
<comment type="pathway">
    <text evidence="1">Purine metabolism; ppGpp biosynthesis; ppGpp from GTP: step 1/2.</text>
</comment>
<dbReference type="EMBL" id="QSHM01000004">
    <property type="protein sequence ID" value="RHC13848.1"/>
    <property type="molecule type" value="Genomic_DNA"/>
</dbReference>
<evidence type="ECO:0000313" key="8">
    <source>
        <dbReference type="Proteomes" id="UP000095621"/>
    </source>
</evidence>
<evidence type="ECO:0000313" key="11">
    <source>
        <dbReference type="Proteomes" id="UP000285844"/>
    </source>
</evidence>
<dbReference type="InterPro" id="IPR052366">
    <property type="entry name" value="GTP_Pyrophosphokinase"/>
</dbReference>
<evidence type="ECO:0000259" key="2">
    <source>
        <dbReference type="SMART" id="SM00954"/>
    </source>
</evidence>
<dbReference type="Pfam" id="PF04607">
    <property type="entry name" value="RelA_SpoT"/>
    <property type="match status" value="1"/>
</dbReference>
<evidence type="ECO:0000313" key="10">
    <source>
        <dbReference type="Proteomes" id="UP000285201"/>
    </source>
</evidence>
<dbReference type="EMBL" id="QROY01000006">
    <property type="protein sequence ID" value="RHL67917.1"/>
    <property type="molecule type" value="Genomic_DNA"/>
</dbReference>
<dbReference type="RefSeq" id="WP_055214964.1">
    <property type="nucleotide sequence ID" value="NZ_CABIXW010000001.1"/>
</dbReference>
<dbReference type="CDD" id="cd05399">
    <property type="entry name" value="NT_Rel-Spo_like"/>
    <property type="match status" value="1"/>
</dbReference>
<evidence type="ECO:0000313" key="12">
    <source>
        <dbReference type="Proteomes" id="UP000481964"/>
    </source>
</evidence>
<name>A0A174Z6V9_9FIRM</name>
<sequence length="267" mass="31156">MEIQMWKEILTPYDLAVEELQIKFNHIIKEYRQAGVYSPIEQVLGRVKSISSIIEKAQRRGIEIDKIQEKLFDIAGIRLICQFTEDIYTVVKLIKKRKDMTVISEKDYIKNIKESGYRSYHLIVHYEVETVKGTTIIPVEIQIRTLGMNFWAIIEHSLQYKYNGEIPAHVKERLNAASDALITLDNEMSSIHDEIINSQTYFMVKANIVSDILSTIQNLYKVANKQVVIKIQDEFYEIFEKGDVNELSRFSRQLDIIAEDYRAQSVQ</sequence>
<evidence type="ECO:0000313" key="5">
    <source>
        <dbReference type="EMBL" id="MSC57392.1"/>
    </source>
</evidence>
<dbReference type="Gene3D" id="3.30.460.10">
    <property type="entry name" value="Beta Polymerase, domain 2"/>
    <property type="match status" value="1"/>
</dbReference>
<keyword evidence="4" id="KW-0808">Transferase</keyword>
<organism evidence="4 9">
    <name type="scientific">Lachnospira eligens</name>
    <dbReference type="NCBI Taxonomy" id="39485"/>
    <lineage>
        <taxon>Bacteria</taxon>
        <taxon>Bacillati</taxon>
        <taxon>Bacillota</taxon>
        <taxon>Clostridia</taxon>
        <taxon>Lachnospirales</taxon>
        <taxon>Lachnospiraceae</taxon>
        <taxon>Lachnospira</taxon>
    </lineage>
</organism>
<dbReference type="AlphaFoldDB" id="A0A174Z6V9"/>
<gene>
    <name evidence="4" type="primary">yjbM</name>
    <name evidence="7" type="ORF">DW007_08485</name>
    <name evidence="6" type="ORF">DW858_05120</name>
    <name evidence="3" type="ORF">ERS852490_00910</name>
    <name evidence="4" type="ORF">ERS852492_00192</name>
    <name evidence="5" type="ORF">GKE48_08015</name>
</gene>
<reference evidence="8 9" key="1">
    <citation type="submission" date="2015-09" db="EMBL/GenBank/DDBJ databases">
        <authorList>
            <consortium name="Pathogen Informatics"/>
        </authorList>
    </citation>
    <scope>NUCLEOTIDE SEQUENCE [LARGE SCALE GENOMIC DNA]</scope>
    <source>
        <strain evidence="3 8">2789STDY5834875</strain>
        <strain evidence="4 9">2789STDY5834878</strain>
    </source>
</reference>
<evidence type="ECO:0000256" key="1">
    <source>
        <dbReference type="ARBA" id="ARBA00004976"/>
    </source>
</evidence>
<dbReference type="InterPro" id="IPR043519">
    <property type="entry name" value="NT_sf"/>
</dbReference>
<evidence type="ECO:0000313" key="6">
    <source>
        <dbReference type="EMBL" id="RHC13848.1"/>
    </source>
</evidence>
<dbReference type="Proteomes" id="UP000095621">
    <property type="component" value="Unassembled WGS sequence"/>
</dbReference>
<proteinExistence type="predicted"/>
<dbReference type="OrthoDB" id="9789634at2"/>
<dbReference type="PANTHER" id="PTHR47837">
    <property type="entry name" value="GTP PYROPHOSPHOKINASE YJBM"/>
    <property type="match status" value="1"/>
</dbReference>
<protein>
    <submittedName>
        <fullName evidence="5">GTP pyrophosphokinase family protein</fullName>
    </submittedName>
    <submittedName>
        <fullName evidence="4">GTP pyrophosphokinase yjbM</fullName>
        <ecNumber evidence="4">2.7.6.5</ecNumber>
    </submittedName>
</protein>